<name>A0A2N5UIM1_9BASI</name>
<evidence type="ECO:0000313" key="2">
    <source>
        <dbReference type="EMBL" id="PLW37604.1"/>
    </source>
</evidence>
<feature type="region of interest" description="Disordered" evidence="1">
    <location>
        <begin position="147"/>
        <end position="192"/>
    </location>
</feature>
<reference evidence="2 3" key="1">
    <citation type="submission" date="2017-11" db="EMBL/GenBank/DDBJ databases">
        <title>De novo assembly and phasing of dikaryotic genomes from two isolates of Puccinia coronata f. sp. avenae, the causal agent of oat crown rust.</title>
        <authorList>
            <person name="Miller M.E."/>
            <person name="Zhang Y."/>
            <person name="Omidvar V."/>
            <person name="Sperschneider J."/>
            <person name="Schwessinger B."/>
            <person name="Raley C."/>
            <person name="Palmer J.M."/>
            <person name="Garnica D."/>
            <person name="Upadhyaya N."/>
            <person name="Rathjen J."/>
            <person name="Taylor J.M."/>
            <person name="Park R.F."/>
            <person name="Dodds P.N."/>
            <person name="Hirsch C.D."/>
            <person name="Kianian S.F."/>
            <person name="Figueroa M."/>
        </authorList>
    </citation>
    <scope>NUCLEOTIDE SEQUENCE [LARGE SCALE GENOMIC DNA]</scope>
    <source>
        <strain evidence="2">12SD80</strain>
    </source>
</reference>
<gene>
    <name evidence="2" type="ORF">PCASD_09039</name>
</gene>
<proteinExistence type="predicted"/>
<accession>A0A2N5UIM1</accession>
<sequence>MLKAKYECWKKFHIWVTGMTVDGELNPGGRPIKRPRHAIELEIKPWEAGEVLDKRKKMRAQLRTILLKASSGRTSRRWPAKARGSFEKWGLVLKIKPDAVEPSTGVNLQKTLLDGDPSFYSKDEIDAVREALHFDWILLSKKDNQTDSCGLQGAGSEPQVEGSATKNNQNGEPQVEGSATENNQNGGDEANQ</sequence>
<comment type="caution">
    <text evidence="2">The sequence shown here is derived from an EMBL/GenBank/DDBJ whole genome shotgun (WGS) entry which is preliminary data.</text>
</comment>
<organism evidence="2 3">
    <name type="scientific">Puccinia coronata f. sp. avenae</name>
    <dbReference type="NCBI Taxonomy" id="200324"/>
    <lineage>
        <taxon>Eukaryota</taxon>
        <taxon>Fungi</taxon>
        <taxon>Dikarya</taxon>
        <taxon>Basidiomycota</taxon>
        <taxon>Pucciniomycotina</taxon>
        <taxon>Pucciniomycetes</taxon>
        <taxon>Pucciniales</taxon>
        <taxon>Pucciniaceae</taxon>
        <taxon>Puccinia</taxon>
    </lineage>
</organism>
<dbReference type="EMBL" id="PGCI01000140">
    <property type="protein sequence ID" value="PLW37604.1"/>
    <property type="molecule type" value="Genomic_DNA"/>
</dbReference>
<evidence type="ECO:0000313" key="3">
    <source>
        <dbReference type="Proteomes" id="UP000235392"/>
    </source>
</evidence>
<protein>
    <submittedName>
        <fullName evidence="2">Uncharacterized protein</fullName>
    </submittedName>
</protein>
<dbReference type="AlphaFoldDB" id="A0A2N5UIM1"/>
<evidence type="ECO:0000256" key="1">
    <source>
        <dbReference type="SAM" id="MobiDB-lite"/>
    </source>
</evidence>
<dbReference type="Proteomes" id="UP000235392">
    <property type="component" value="Unassembled WGS sequence"/>
</dbReference>
<feature type="compositionally biased region" description="Polar residues" evidence="1">
    <location>
        <begin position="162"/>
        <end position="192"/>
    </location>
</feature>